<keyword evidence="5" id="KW-1185">Reference proteome</keyword>
<name>A0ABU2C4E4_9BURK</name>
<dbReference type="GO" id="GO:0008866">
    <property type="term" value="F:fructuronate reductase activity"/>
    <property type="evidence" value="ECO:0007669"/>
    <property type="project" value="UniProtKB-EC"/>
</dbReference>
<dbReference type="PRINTS" id="PR00084">
    <property type="entry name" value="MTLDHDRGNASE"/>
</dbReference>
<evidence type="ECO:0000259" key="3">
    <source>
        <dbReference type="Pfam" id="PF08125"/>
    </source>
</evidence>
<dbReference type="InterPro" id="IPR050988">
    <property type="entry name" value="Mannitol_DH/Oxidoreductase"/>
</dbReference>
<dbReference type="PANTHER" id="PTHR43362">
    <property type="entry name" value="MANNITOL DEHYDROGENASE DSF1-RELATED"/>
    <property type="match status" value="1"/>
</dbReference>
<gene>
    <name evidence="4" type="ORF">J2X19_000832</name>
</gene>
<dbReference type="Pfam" id="PF08125">
    <property type="entry name" value="Mannitol_dh_C"/>
    <property type="match status" value="1"/>
</dbReference>
<evidence type="ECO:0000313" key="5">
    <source>
        <dbReference type="Proteomes" id="UP001180487"/>
    </source>
</evidence>
<protein>
    <submittedName>
        <fullName evidence="4">Fructuronate reductase</fullName>
        <ecNumber evidence="4">1.1.1.57</ecNumber>
    </submittedName>
</protein>
<dbReference type="PANTHER" id="PTHR43362:SF1">
    <property type="entry name" value="MANNITOL DEHYDROGENASE 2-RELATED"/>
    <property type="match status" value="1"/>
</dbReference>
<dbReference type="Gene3D" id="1.10.1040.10">
    <property type="entry name" value="N-(1-d-carboxylethyl)-l-norvaline Dehydrogenase, domain 2"/>
    <property type="match status" value="1"/>
</dbReference>
<feature type="domain" description="Mannitol dehydrogenase N-terminal" evidence="2">
    <location>
        <begin position="33"/>
        <end position="248"/>
    </location>
</feature>
<proteinExistence type="predicted"/>
<dbReference type="InterPro" id="IPR008927">
    <property type="entry name" value="6-PGluconate_DH-like_C_sf"/>
</dbReference>
<feature type="domain" description="Mannitol dehydrogenase C-terminal" evidence="3">
    <location>
        <begin position="265"/>
        <end position="454"/>
    </location>
</feature>
<comment type="caution">
    <text evidence="4">The sequence shown here is derived from an EMBL/GenBank/DDBJ whole genome shotgun (WGS) entry which is preliminary data.</text>
</comment>
<dbReference type="InterPro" id="IPR013131">
    <property type="entry name" value="Mannitol_DH_N"/>
</dbReference>
<dbReference type="SUPFAM" id="SSF51735">
    <property type="entry name" value="NAD(P)-binding Rossmann-fold domains"/>
    <property type="match status" value="1"/>
</dbReference>
<dbReference type="InterPro" id="IPR013328">
    <property type="entry name" value="6PGD_dom2"/>
</dbReference>
<dbReference type="InterPro" id="IPR013118">
    <property type="entry name" value="Mannitol_DH_C"/>
</dbReference>
<dbReference type="InterPro" id="IPR036291">
    <property type="entry name" value="NAD(P)-bd_dom_sf"/>
</dbReference>
<organism evidence="4 5">
    <name type="scientific">Rhodoferax ferrireducens</name>
    <dbReference type="NCBI Taxonomy" id="192843"/>
    <lineage>
        <taxon>Bacteria</taxon>
        <taxon>Pseudomonadati</taxon>
        <taxon>Pseudomonadota</taxon>
        <taxon>Betaproteobacteria</taxon>
        <taxon>Burkholderiales</taxon>
        <taxon>Comamonadaceae</taxon>
        <taxon>Rhodoferax</taxon>
    </lineage>
</organism>
<reference evidence="4 5" key="1">
    <citation type="submission" date="2023-07" db="EMBL/GenBank/DDBJ databases">
        <title>Sorghum-associated microbial communities from plants grown in Nebraska, USA.</title>
        <authorList>
            <person name="Schachtman D."/>
        </authorList>
    </citation>
    <scope>NUCLEOTIDE SEQUENCE [LARGE SCALE GENOMIC DNA]</scope>
    <source>
        <strain evidence="4 5">BE313</strain>
    </source>
</reference>
<dbReference type="Proteomes" id="UP001180487">
    <property type="component" value="Unassembled WGS sequence"/>
</dbReference>
<dbReference type="RefSeq" id="WP_310370929.1">
    <property type="nucleotide sequence ID" value="NZ_JAVDXT010000001.1"/>
</dbReference>
<dbReference type="Pfam" id="PF01232">
    <property type="entry name" value="Mannitol_dh"/>
    <property type="match status" value="1"/>
</dbReference>
<evidence type="ECO:0000259" key="2">
    <source>
        <dbReference type="Pfam" id="PF01232"/>
    </source>
</evidence>
<dbReference type="EMBL" id="JAVDXT010000001">
    <property type="protein sequence ID" value="MDR7376174.1"/>
    <property type="molecule type" value="Genomic_DNA"/>
</dbReference>
<accession>A0ABU2C4E4</accession>
<evidence type="ECO:0000256" key="1">
    <source>
        <dbReference type="ARBA" id="ARBA00023002"/>
    </source>
</evidence>
<sequence>MRALSQASLATLTPSPPSLQLPQYQRSPLPIGLVHLGLGAFHRAHQAVVFDALLGQGDPRWGVLGVAMRSTELADALAAQDGLYALQIANAEGRRWQVVGALSQTCVAAREPGQVVAAIAAPSTRWITLTVTEKAYGPELATLLVQGLAARQAAGLGGLTIASCDNLTGNGHKLRQLCLDAAEKTDPALAQWIDRQCRFPNSMVDRIVPAATAQHRADAAQVLGLEDACALGTEGFWEWVIEDNFVDPQDAALLASAGVQVVQEVLPFEEAKLRMLNGSHTAIALMGAVMGLPTVSDCVAQPDIHWFVHHLMTEVVMPQLQRPGLPAYRDALLARFANPDLRHKVHQIASDSSLKIPLRWLPTIQARLAAGAPVEPLAFASAVWLRYLLAEDDAGQPYAISDPMGAMLQALAQQHRGDAAATVQAVLALPSVWGADLPRNPQWTARVTHWLQRIQTGSVTAALAELRSSLPS</sequence>
<keyword evidence="1 4" id="KW-0560">Oxidoreductase</keyword>
<dbReference type="SUPFAM" id="SSF48179">
    <property type="entry name" value="6-phosphogluconate dehydrogenase C-terminal domain-like"/>
    <property type="match status" value="1"/>
</dbReference>
<dbReference type="EC" id="1.1.1.57" evidence="4"/>
<evidence type="ECO:0000313" key="4">
    <source>
        <dbReference type="EMBL" id="MDR7376174.1"/>
    </source>
</evidence>
<dbReference type="Gene3D" id="3.40.50.720">
    <property type="entry name" value="NAD(P)-binding Rossmann-like Domain"/>
    <property type="match status" value="1"/>
</dbReference>
<dbReference type="InterPro" id="IPR000669">
    <property type="entry name" value="Mannitol_DH"/>
</dbReference>